<gene>
    <name evidence="14" type="ORF">BN869_000006896_1</name>
    <name evidence="15" type="ORF">IM811_000325</name>
</gene>
<protein>
    <recommendedName>
        <fullName evidence="3">cutinase</fullName>
        <ecNumber evidence="3">3.1.1.74</ecNumber>
    </recommendedName>
</protein>
<feature type="active site" description="Proton donor/acceptor" evidence="11">
    <location>
        <position position="192"/>
    </location>
</feature>
<reference evidence="15" key="2">
    <citation type="submission" date="2020-10" db="EMBL/GenBank/DDBJ databases">
        <title>High-Quality Genome Resource of Clonostachys rosea strain S41 by Oxford Nanopore Long-Read Sequencing.</title>
        <authorList>
            <person name="Wang H."/>
        </authorList>
    </citation>
    <scope>NUCLEOTIDE SEQUENCE</scope>
    <source>
        <strain evidence="15">S41</strain>
    </source>
</reference>
<keyword evidence="7" id="KW-0378">Hydrolase</keyword>
<feature type="disulfide bond" evidence="12">
    <location>
        <begin position="175"/>
        <end position="182"/>
    </location>
</feature>
<evidence type="ECO:0000256" key="4">
    <source>
        <dbReference type="ARBA" id="ARBA00022487"/>
    </source>
</evidence>
<evidence type="ECO:0000313" key="14">
    <source>
        <dbReference type="EMBL" id="CEO50838.1"/>
    </source>
</evidence>
<dbReference type="GO" id="GO:0050525">
    <property type="term" value="F:cutinase activity"/>
    <property type="evidence" value="ECO:0007669"/>
    <property type="project" value="UniProtKB-EC"/>
</dbReference>
<comment type="catalytic activity">
    <reaction evidence="10">
        <text>cutin + H2O = cutin monomers.</text>
        <dbReference type="EC" id="3.1.1.74"/>
    </reaction>
</comment>
<evidence type="ECO:0000256" key="7">
    <source>
        <dbReference type="ARBA" id="ARBA00022801"/>
    </source>
</evidence>
<dbReference type="SUPFAM" id="SSF53474">
    <property type="entry name" value="alpha/beta-Hydrolases"/>
    <property type="match status" value="1"/>
</dbReference>
<feature type="signal peptide" evidence="13">
    <location>
        <begin position="1"/>
        <end position="16"/>
    </location>
</feature>
<evidence type="ECO:0000256" key="10">
    <source>
        <dbReference type="ARBA" id="ARBA00034045"/>
    </source>
</evidence>
<evidence type="ECO:0000256" key="13">
    <source>
        <dbReference type="SAM" id="SignalP"/>
    </source>
</evidence>
<dbReference type="FunFam" id="3.40.50.1820:FF:000235">
    <property type="entry name" value="Cutinase 1"/>
    <property type="match status" value="1"/>
</dbReference>
<proteinExistence type="inferred from homology"/>
<evidence type="ECO:0000256" key="5">
    <source>
        <dbReference type="ARBA" id="ARBA00022525"/>
    </source>
</evidence>
<dbReference type="EMBL" id="JADCTT010000001">
    <property type="protein sequence ID" value="KAF9758631.1"/>
    <property type="molecule type" value="Genomic_DNA"/>
</dbReference>
<dbReference type="InterPro" id="IPR029058">
    <property type="entry name" value="AB_hydrolase_fold"/>
</dbReference>
<comment type="similarity">
    <text evidence="2">Belongs to the cutinase family.</text>
</comment>
<feature type="chain" id="PRO_5044541125" description="cutinase" evidence="13">
    <location>
        <begin position="17"/>
        <end position="213"/>
    </location>
</feature>
<organism evidence="14">
    <name type="scientific">Bionectria ochroleuca</name>
    <name type="common">Gliocladium roseum</name>
    <dbReference type="NCBI Taxonomy" id="29856"/>
    <lineage>
        <taxon>Eukaryota</taxon>
        <taxon>Fungi</taxon>
        <taxon>Dikarya</taxon>
        <taxon>Ascomycota</taxon>
        <taxon>Pezizomycotina</taxon>
        <taxon>Sordariomycetes</taxon>
        <taxon>Hypocreomycetidae</taxon>
        <taxon>Hypocreales</taxon>
        <taxon>Bionectriaceae</taxon>
        <taxon>Clonostachys</taxon>
    </lineage>
</organism>
<dbReference type="AlphaFoldDB" id="A0A0B7K0H9"/>
<evidence type="ECO:0000256" key="8">
    <source>
        <dbReference type="ARBA" id="ARBA00023026"/>
    </source>
</evidence>
<evidence type="ECO:0000256" key="3">
    <source>
        <dbReference type="ARBA" id="ARBA00013095"/>
    </source>
</evidence>
<dbReference type="PANTHER" id="PTHR48250:SF3">
    <property type="entry name" value="CUTINASE 1-RELATED"/>
    <property type="match status" value="1"/>
</dbReference>
<accession>A0A0B7K0H9</accession>
<dbReference type="SMART" id="SM01110">
    <property type="entry name" value="Cutinase"/>
    <property type="match status" value="1"/>
</dbReference>
<keyword evidence="4" id="KW-0719">Serine esterase</keyword>
<name>A0A0B7K0H9_BIOOC</name>
<dbReference type="EMBL" id="CDPU01000020">
    <property type="protein sequence ID" value="CEO50838.1"/>
    <property type="molecule type" value="Genomic_DNA"/>
</dbReference>
<dbReference type="PRINTS" id="PR00129">
    <property type="entry name" value="CUTINASE"/>
</dbReference>
<keyword evidence="9 12" id="KW-1015">Disulfide bond</keyword>
<dbReference type="EC" id="3.1.1.74" evidence="3"/>
<dbReference type="Gene3D" id="3.40.50.1820">
    <property type="entry name" value="alpha/beta hydrolase"/>
    <property type="match status" value="1"/>
</dbReference>
<feature type="active site" description="Nucleophile" evidence="11">
    <location>
        <position position="124"/>
    </location>
</feature>
<dbReference type="PANTHER" id="PTHR48250">
    <property type="entry name" value="CUTINASE 2-RELATED"/>
    <property type="match status" value="1"/>
</dbReference>
<evidence type="ECO:0000256" key="2">
    <source>
        <dbReference type="ARBA" id="ARBA00007534"/>
    </source>
</evidence>
<keyword evidence="5" id="KW-0964">Secreted</keyword>
<dbReference type="GO" id="GO:0016052">
    <property type="term" value="P:carbohydrate catabolic process"/>
    <property type="evidence" value="ECO:0007669"/>
    <property type="project" value="TreeGrafter"/>
</dbReference>
<evidence type="ECO:0000313" key="15">
    <source>
        <dbReference type="EMBL" id="KAF9758631.1"/>
    </source>
</evidence>
<reference evidence="14" key="1">
    <citation type="submission" date="2015-01" db="EMBL/GenBank/DDBJ databases">
        <authorList>
            <person name="Durling Mikael"/>
        </authorList>
    </citation>
    <scope>NUCLEOTIDE SEQUENCE</scope>
</reference>
<evidence type="ECO:0000256" key="11">
    <source>
        <dbReference type="PIRSR" id="PIRSR611150-1"/>
    </source>
</evidence>
<dbReference type="Pfam" id="PF01083">
    <property type="entry name" value="Cutinase"/>
    <property type="match status" value="1"/>
</dbReference>
<feature type="disulfide bond" evidence="12">
    <location>
        <begin position="36"/>
        <end position="113"/>
    </location>
</feature>
<evidence type="ECO:0000256" key="6">
    <source>
        <dbReference type="ARBA" id="ARBA00022729"/>
    </source>
</evidence>
<comment type="subcellular location">
    <subcellularLocation>
        <location evidence="1">Secreted</location>
    </subcellularLocation>
</comment>
<evidence type="ECO:0000256" key="12">
    <source>
        <dbReference type="PIRSR" id="PIRSR611150-2"/>
    </source>
</evidence>
<dbReference type="InterPro" id="IPR000675">
    <property type="entry name" value="Cutinase/axe"/>
</dbReference>
<dbReference type="Proteomes" id="UP000616885">
    <property type="component" value="Unassembled WGS sequence"/>
</dbReference>
<sequence length="213" mass="22624">MKLSTFLTFLVGLVAAAPSELRTTANDLVDGQGFYCPHAILIYARGSTEQGNMGTLVGPYLAQGLSTQVKSLWIQGIGGDYTADLEDNFLPEGTSPEAIVEAYKMFNLAYDKCPGSLVLVGGYSQGAALLAATIPTLVGPARQQIKGAVLFGYTLNKKNDGRIPEYPADRTKVFCNNGDVVCQGVLQIKTPHLLYSAAAQGEGADFLANMISH</sequence>
<evidence type="ECO:0000256" key="1">
    <source>
        <dbReference type="ARBA" id="ARBA00004613"/>
    </source>
</evidence>
<keyword evidence="6 13" id="KW-0732">Signal</keyword>
<keyword evidence="8" id="KW-0843">Virulence</keyword>
<dbReference type="GO" id="GO:0005576">
    <property type="term" value="C:extracellular region"/>
    <property type="evidence" value="ECO:0007669"/>
    <property type="project" value="UniProtKB-SubCell"/>
</dbReference>
<feature type="active site" evidence="11">
    <location>
        <position position="179"/>
    </location>
</feature>
<evidence type="ECO:0000256" key="9">
    <source>
        <dbReference type="ARBA" id="ARBA00023157"/>
    </source>
</evidence>
<dbReference type="InterPro" id="IPR011150">
    <property type="entry name" value="Cutinase_monf"/>
</dbReference>